<feature type="transmembrane region" description="Helical" evidence="1">
    <location>
        <begin position="167"/>
        <end position="186"/>
    </location>
</feature>
<name>A0A6A8DKK3_9BACI</name>
<feature type="transmembrane region" description="Helical" evidence="1">
    <location>
        <begin position="12"/>
        <end position="32"/>
    </location>
</feature>
<gene>
    <name evidence="2" type="ORF">GH741_12590</name>
</gene>
<dbReference type="EMBL" id="WJNG01000010">
    <property type="protein sequence ID" value="MRH43517.1"/>
    <property type="molecule type" value="Genomic_DNA"/>
</dbReference>
<dbReference type="Proteomes" id="UP000799092">
    <property type="component" value="Unassembled WGS sequence"/>
</dbReference>
<evidence type="ECO:0000313" key="2">
    <source>
        <dbReference type="EMBL" id="MRH43517.1"/>
    </source>
</evidence>
<reference evidence="2" key="1">
    <citation type="submission" date="2019-11" db="EMBL/GenBank/DDBJ databases">
        <authorList>
            <person name="Li J."/>
        </authorList>
    </citation>
    <scope>NUCLEOTIDE SEQUENCE</scope>
    <source>
        <strain evidence="2">B6B</strain>
    </source>
</reference>
<proteinExistence type="predicted"/>
<evidence type="ECO:0000313" key="3">
    <source>
        <dbReference type="Proteomes" id="UP000799092"/>
    </source>
</evidence>
<feature type="transmembrane region" description="Helical" evidence="1">
    <location>
        <begin position="44"/>
        <end position="61"/>
    </location>
</feature>
<organism evidence="2 3">
    <name type="scientific">Aquibacillus halophilus</name>
    <dbReference type="NCBI Taxonomy" id="930132"/>
    <lineage>
        <taxon>Bacteria</taxon>
        <taxon>Bacillati</taxon>
        <taxon>Bacillota</taxon>
        <taxon>Bacilli</taxon>
        <taxon>Bacillales</taxon>
        <taxon>Bacillaceae</taxon>
        <taxon>Aquibacillus</taxon>
    </lineage>
</organism>
<comment type="caution">
    <text evidence="2">The sequence shown here is derived from an EMBL/GenBank/DDBJ whole genome shotgun (WGS) entry which is preliminary data.</text>
</comment>
<evidence type="ECO:0000256" key="1">
    <source>
        <dbReference type="SAM" id="Phobius"/>
    </source>
</evidence>
<dbReference type="RefSeq" id="WP_153737149.1">
    <property type="nucleotide sequence ID" value="NZ_WJNG01000010.1"/>
</dbReference>
<dbReference type="OrthoDB" id="9986770at2"/>
<protein>
    <submittedName>
        <fullName evidence="2">Uncharacterized protein</fullName>
    </submittedName>
</protein>
<feature type="transmembrane region" description="Helical" evidence="1">
    <location>
        <begin position="111"/>
        <end position="131"/>
    </location>
</feature>
<accession>A0A6A8DKK3</accession>
<keyword evidence="1" id="KW-1133">Transmembrane helix</keyword>
<sequence>MRALIGGLPDMLIFMILYGFLVTGIIITVRLLKLLDVKSQKNNNLIILFIALLFNAFNFYIIYDLMTLSPQSISGNGNPHILHIFISILLFLSFCIVLSKQIFESLLMKNVLLSLLIITMTLTIGCFSIVYQMDFVSTIKGELYYPMGNWLNWWKDIHLNYLYFNPYTFLIGISISGLIAGILALIKKGS</sequence>
<feature type="transmembrane region" description="Helical" evidence="1">
    <location>
        <begin position="81"/>
        <end position="99"/>
    </location>
</feature>
<keyword evidence="1" id="KW-0812">Transmembrane</keyword>
<dbReference type="AlphaFoldDB" id="A0A6A8DKK3"/>
<keyword evidence="1" id="KW-0472">Membrane</keyword>
<keyword evidence="3" id="KW-1185">Reference proteome</keyword>